<accession>A0ABV7ENM3</accession>
<keyword evidence="1" id="KW-1133">Transmembrane helix</keyword>
<comment type="caution">
    <text evidence="2">The sequence shown here is derived from an EMBL/GenBank/DDBJ whole genome shotgun (WGS) entry which is preliminary data.</text>
</comment>
<reference evidence="3" key="1">
    <citation type="journal article" date="2019" name="Int. J. Syst. Evol. Microbiol.">
        <title>The Global Catalogue of Microorganisms (GCM) 10K type strain sequencing project: providing services to taxonomists for standard genome sequencing and annotation.</title>
        <authorList>
            <consortium name="The Broad Institute Genomics Platform"/>
            <consortium name="The Broad Institute Genome Sequencing Center for Infectious Disease"/>
            <person name="Wu L."/>
            <person name="Ma J."/>
        </authorList>
    </citation>
    <scope>NUCLEOTIDE SEQUENCE [LARGE SCALE GENOMIC DNA]</scope>
    <source>
        <strain evidence="3">KCTC 52640</strain>
    </source>
</reference>
<feature type="transmembrane region" description="Helical" evidence="1">
    <location>
        <begin position="42"/>
        <end position="65"/>
    </location>
</feature>
<organism evidence="2 3">
    <name type="scientific">Salinisphaera aquimarina</name>
    <dbReference type="NCBI Taxonomy" id="2094031"/>
    <lineage>
        <taxon>Bacteria</taxon>
        <taxon>Pseudomonadati</taxon>
        <taxon>Pseudomonadota</taxon>
        <taxon>Gammaproteobacteria</taxon>
        <taxon>Salinisphaerales</taxon>
        <taxon>Salinisphaeraceae</taxon>
        <taxon>Salinisphaera</taxon>
    </lineage>
</organism>
<name>A0ABV7ENM3_9GAMM</name>
<dbReference type="Proteomes" id="UP001595462">
    <property type="component" value="Unassembled WGS sequence"/>
</dbReference>
<evidence type="ECO:0000256" key="1">
    <source>
        <dbReference type="SAM" id="Phobius"/>
    </source>
</evidence>
<proteinExistence type="predicted"/>
<feature type="transmembrane region" description="Helical" evidence="1">
    <location>
        <begin position="12"/>
        <end position="30"/>
    </location>
</feature>
<gene>
    <name evidence="2" type="ORF">ACFOSU_06295</name>
</gene>
<keyword evidence="1" id="KW-0812">Transmembrane</keyword>
<dbReference type="RefSeq" id="WP_380687582.1">
    <property type="nucleotide sequence ID" value="NZ_JBHRSS010000003.1"/>
</dbReference>
<keyword evidence="1" id="KW-0472">Membrane</keyword>
<protein>
    <recommendedName>
        <fullName evidence="4">DUF3311 domain-containing protein</fullName>
    </recommendedName>
</protein>
<keyword evidence="3" id="KW-1185">Reference proteome</keyword>
<evidence type="ECO:0008006" key="4">
    <source>
        <dbReference type="Google" id="ProtNLM"/>
    </source>
</evidence>
<sequence>MKRKTKEPVKSPLVWLVFVVIFALINPWYFPAGSYTPLFWGVPYWAWIILAASLALSVFITWVVCCQWDLDADNDHNEPGE</sequence>
<evidence type="ECO:0000313" key="2">
    <source>
        <dbReference type="EMBL" id="MFC3103496.1"/>
    </source>
</evidence>
<dbReference type="EMBL" id="JBHRSS010000003">
    <property type="protein sequence ID" value="MFC3103496.1"/>
    <property type="molecule type" value="Genomic_DNA"/>
</dbReference>
<evidence type="ECO:0000313" key="3">
    <source>
        <dbReference type="Proteomes" id="UP001595462"/>
    </source>
</evidence>